<accession>A0A915CZG3</accession>
<dbReference type="InterPro" id="IPR050866">
    <property type="entry name" value="CNG_cation_channel"/>
</dbReference>
<dbReference type="GO" id="GO:0005221">
    <property type="term" value="F:intracellularly cyclic nucleotide-activated monoatomic cation channel activity"/>
    <property type="evidence" value="ECO:0007669"/>
    <property type="project" value="InterPro"/>
</dbReference>
<dbReference type="AlphaFoldDB" id="A0A915CZG3"/>
<keyword evidence="3" id="KW-1185">Reference proteome</keyword>
<organism evidence="3 4">
    <name type="scientific">Ditylenchus dipsaci</name>
    <dbReference type="NCBI Taxonomy" id="166011"/>
    <lineage>
        <taxon>Eukaryota</taxon>
        <taxon>Metazoa</taxon>
        <taxon>Ecdysozoa</taxon>
        <taxon>Nematoda</taxon>
        <taxon>Chromadorea</taxon>
        <taxon>Rhabditida</taxon>
        <taxon>Tylenchina</taxon>
        <taxon>Tylenchomorpha</taxon>
        <taxon>Sphaerularioidea</taxon>
        <taxon>Anguinidae</taxon>
        <taxon>Anguininae</taxon>
        <taxon>Ditylenchus</taxon>
    </lineage>
</organism>
<dbReference type="CDD" id="cd00038">
    <property type="entry name" value="CAP_ED"/>
    <property type="match status" value="1"/>
</dbReference>
<dbReference type="GO" id="GO:0044877">
    <property type="term" value="F:protein-containing complex binding"/>
    <property type="evidence" value="ECO:0007669"/>
    <property type="project" value="TreeGrafter"/>
</dbReference>
<evidence type="ECO:0000313" key="3">
    <source>
        <dbReference type="Proteomes" id="UP000887574"/>
    </source>
</evidence>
<keyword evidence="1" id="KW-0813">Transport</keyword>
<proteinExistence type="predicted"/>
<keyword evidence="1" id="KW-1071">Ligand-gated ion channel</keyword>
<keyword evidence="1" id="KW-0406">Ion transport</keyword>
<evidence type="ECO:0000259" key="2">
    <source>
        <dbReference type="PROSITE" id="PS50042"/>
    </source>
</evidence>
<dbReference type="InterPro" id="IPR014710">
    <property type="entry name" value="RmlC-like_jellyroll"/>
</dbReference>
<dbReference type="Pfam" id="PF00027">
    <property type="entry name" value="cNMP_binding"/>
    <property type="match status" value="1"/>
</dbReference>
<evidence type="ECO:0000313" key="4">
    <source>
        <dbReference type="WBParaSite" id="jg13790"/>
    </source>
</evidence>
<name>A0A915CZG3_9BILA</name>
<dbReference type="SUPFAM" id="SSF51206">
    <property type="entry name" value="cAMP-binding domain-like"/>
    <property type="match status" value="1"/>
</dbReference>
<dbReference type="WBParaSite" id="jg13790">
    <property type="protein sequence ID" value="jg13790"/>
    <property type="gene ID" value="jg13790"/>
</dbReference>
<dbReference type="Proteomes" id="UP000887574">
    <property type="component" value="Unplaced"/>
</dbReference>
<evidence type="ECO:0000256" key="1">
    <source>
        <dbReference type="ARBA" id="ARBA00023286"/>
    </source>
</evidence>
<keyword evidence="1" id="KW-0407">Ion channel</keyword>
<sequence length="93" mass="10707">MYIIKKGEVEVMEEQTFVQSITILSDGSCFGELSILNLPGKFTDNRRTQTVRTKGFVDLYVLDKKDLNRILQDFPDAKKAYLKRLVNFDTTVV</sequence>
<reference evidence="4" key="1">
    <citation type="submission" date="2022-11" db="UniProtKB">
        <authorList>
            <consortium name="WormBaseParasite"/>
        </authorList>
    </citation>
    <scope>IDENTIFICATION</scope>
</reference>
<dbReference type="InterPro" id="IPR018490">
    <property type="entry name" value="cNMP-bd_dom_sf"/>
</dbReference>
<dbReference type="PANTHER" id="PTHR45638">
    <property type="entry name" value="CYCLIC NUCLEOTIDE-GATED CATION CHANNEL SUBUNIT A"/>
    <property type="match status" value="1"/>
</dbReference>
<dbReference type="PROSITE" id="PS50042">
    <property type="entry name" value="CNMP_BINDING_3"/>
    <property type="match status" value="1"/>
</dbReference>
<dbReference type="InterPro" id="IPR000595">
    <property type="entry name" value="cNMP-bd_dom"/>
</dbReference>
<protein>
    <submittedName>
        <fullName evidence="4">Cyclic nucleotide-binding domain-containing protein</fullName>
    </submittedName>
</protein>
<feature type="domain" description="Cyclic nucleotide-binding" evidence="2">
    <location>
        <begin position="1"/>
        <end position="88"/>
    </location>
</feature>
<dbReference type="Gene3D" id="2.60.120.10">
    <property type="entry name" value="Jelly Rolls"/>
    <property type="match status" value="1"/>
</dbReference>
<dbReference type="PANTHER" id="PTHR45638:SF11">
    <property type="entry name" value="CYCLIC NUCLEOTIDE-GATED CATION CHANNEL SUBUNIT A"/>
    <property type="match status" value="1"/>
</dbReference>